<sequence>MLDQELRGCCQDGYTPEKFQRVMRSVLDATGVRLCCVWAYFDEWGYGGDSEFYIEESDRLFDLTGDLWPWLSALDGDPDAPKKPGDPRTWKGPMNAMALADLAGDGFGNYALETR</sequence>
<dbReference type="AlphaFoldDB" id="A0A1S1LHN0"/>
<comment type="caution">
    <text evidence="1">The sequence shown here is derived from an EMBL/GenBank/DDBJ whole genome shotgun (WGS) entry which is preliminary data.</text>
</comment>
<accession>A0A1S1LHN0</accession>
<gene>
    <name evidence="1" type="ORF">BKG82_26985</name>
</gene>
<proteinExistence type="predicted"/>
<name>A0A1S1LHN0_MYCCH</name>
<evidence type="ECO:0000313" key="2">
    <source>
        <dbReference type="Proteomes" id="UP000180043"/>
    </source>
</evidence>
<reference evidence="1 2" key="1">
    <citation type="submission" date="2016-10" db="EMBL/GenBank/DDBJ databases">
        <title>Evaluation of Human, Veterinary and Environmental Mycobacterium chelonae Isolates by Core Genome Phylogenomic Analysis, Targeted Gene Comparison, and Anti-microbial Susceptibility Patterns: A Tale of Mistaken Identities.</title>
        <authorList>
            <person name="Fogelson S.B."/>
            <person name="Camus A.C."/>
            <person name="Lorenz W."/>
            <person name="Vasireddy R."/>
            <person name="Vasireddy S."/>
            <person name="Smith T."/>
            <person name="Brown-Elliott B.A."/>
            <person name="Wallace R.J.Jr."/>
            <person name="Hasan N.A."/>
            <person name="Reischl U."/>
            <person name="Sanchez S."/>
        </authorList>
    </citation>
    <scope>NUCLEOTIDE SEQUENCE [LARGE SCALE GENOMIC DNA]</scope>
    <source>
        <strain evidence="1 2">15515</strain>
    </source>
</reference>
<evidence type="ECO:0000313" key="1">
    <source>
        <dbReference type="EMBL" id="OHU47299.1"/>
    </source>
</evidence>
<dbReference type="Proteomes" id="UP000180043">
    <property type="component" value="Unassembled WGS sequence"/>
</dbReference>
<dbReference type="EMBL" id="MLIQ01000042">
    <property type="protein sequence ID" value="OHU47299.1"/>
    <property type="molecule type" value="Genomic_DNA"/>
</dbReference>
<organism evidence="1 2">
    <name type="scientific">Mycobacteroides chelonae</name>
    <name type="common">Mycobacterium chelonae</name>
    <dbReference type="NCBI Taxonomy" id="1774"/>
    <lineage>
        <taxon>Bacteria</taxon>
        <taxon>Bacillati</taxon>
        <taxon>Actinomycetota</taxon>
        <taxon>Actinomycetes</taxon>
        <taxon>Mycobacteriales</taxon>
        <taxon>Mycobacteriaceae</taxon>
        <taxon>Mycobacteroides</taxon>
    </lineage>
</organism>
<protein>
    <submittedName>
        <fullName evidence="1">Uncharacterized protein</fullName>
    </submittedName>
</protein>